<dbReference type="Proteomes" id="UP000652307">
    <property type="component" value="Unassembled WGS sequence"/>
</dbReference>
<reference evidence="3 4" key="1">
    <citation type="submission" date="2018-01" db="EMBL/GenBank/DDBJ databases">
        <title>Metagenomic assembled genomes from two thermal pools in the Uzon Caldera, Kamchatka, Russia.</title>
        <authorList>
            <person name="Wilkins L."/>
            <person name="Ettinger C."/>
        </authorList>
    </citation>
    <scope>NUCLEOTIDE SEQUENCE [LARGE SCALE GENOMIC DNA]</scope>
    <source>
        <strain evidence="3">ZAV-06</strain>
    </source>
</reference>
<evidence type="ECO:0000313" key="2">
    <source>
        <dbReference type="EMBL" id="MBE9391412.1"/>
    </source>
</evidence>
<dbReference type="AlphaFoldDB" id="A0A2J6N5R2"/>
<dbReference type="EMBL" id="PNIM01000009">
    <property type="protein sequence ID" value="PMB75636.1"/>
    <property type="molecule type" value="Genomic_DNA"/>
</dbReference>
<reference evidence="1" key="2">
    <citation type="journal article" date="2020" name="mSystems">
        <title>Genome- and Community-Level Interaction Insights into Carbon Utilization and Element Cycling Functions of Hydrothermarchaeota in Hydrothermal Sediment.</title>
        <authorList>
            <person name="Zhou Z."/>
            <person name="Liu Y."/>
            <person name="Xu W."/>
            <person name="Pan J."/>
            <person name="Luo Z.H."/>
            <person name="Li M."/>
        </authorList>
    </citation>
    <scope>NUCLEOTIDE SEQUENCE [LARGE SCALE GENOMIC DNA]</scope>
    <source>
        <strain evidence="1">SpSt-1261</strain>
    </source>
</reference>
<dbReference type="Proteomes" id="UP000237153">
    <property type="component" value="Unassembled WGS sequence"/>
</dbReference>
<comment type="caution">
    <text evidence="3">The sequence shown here is derived from an EMBL/GenBank/DDBJ whole genome shotgun (WGS) entry which is preliminary data.</text>
</comment>
<gene>
    <name evidence="3" type="ORF">C0188_02250</name>
    <name evidence="1" type="ORF">ENO39_02795</name>
    <name evidence="2" type="ORF">IOK49_04915</name>
</gene>
<dbReference type="Proteomes" id="UP000886076">
    <property type="component" value="Unassembled WGS sequence"/>
</dbReference>
<reference evidence="2" key="3">
    <citation type="submission" date="2020-10" db="EMBL/GenBank/DDBJ databases">
        <title>Fervidococcus fontis strain 3639Fd - the first crenarchaeon capable of growth on lipids.</title>
        <authorList>
            <person name="Kochetkova T.V."/>
            <person name="Elcheninov A.G."/>
            <person name="Toschakov S.V."/>
            <person name="Kublanov I.V."/>
        </authorList>
    </citation>
    <scope>NUCLEOTIDE SEQUENCE</scope>
    <source>
        <strain evidence="2">3639Fd</strain>
    </source>
</reference>
<evidence type="ECO:0000313" key="3">
    <source>
        <dbReference type="EMBL" id="PMB75636.1"/>
    </source>
</evidence>
<protein>
    <submittedName>
        <fullName evidence="3">Uncharacterized protein</fullName>
    </submittedName>
</protein>
<accession>A0A2J6N5R2</accession>
<evidence type="ECO:0000313" key="4">
    <source>
        <dbReference type="Proteomes" id="UP000237153"/>
    </source>
</evidence>
<dbReference type="EMBL" id="DSFH01000043">
    <property type="protein sequence ID" value="HEW63969.1"/>
    <property type="molecule type" value="Genomic_DNA"/>
</dbReference>
<organism evidence="3 4">
    <name type="scientific">Fervidicoccus fontis</name>
    <dbReference type="NCBI Taxonomy" id="683846"/>
    <lineage>
        <taxon>Archaea</taxon>
        <taxon>Thermoproteota</taxon>
        <taxon>Thermoprotei</taxon>
        <taxon>Fervidicoccales</taxon>
        <taxon>Fervidicoccaceae</taxon>
        <taxon>Fervidicoccus</taxon>
    </lineage>
</organism>
<proteinExistence type="predicted"/>
<dbReference type="RefSeq" id="WP_193803816.1">
    <property type="nucleotide sequence ID" value="NZ_DSFH01000043.1"/>
</dbReference>
<sequence>MRFPKGYFAYDPSVNEYKDIIECLKKKNISYDEVLITCEPIYGLFNLYKNDKIVESEKLMVISRGSIIARSDYCGLGGYELLKDAWGEGVVINAEKLKSVNADSFLDAFIKSCVEKDG</sequence>
<name>A0A2J6N5R2_9CREN</name>
<dbReference type="EMBL" id="JADEZV010000003">
    <property type="protein sequence ID" value="MBE9391412.1"/>
    <property type="molecule type" value="Genomic_DNA"/>
</dbReference>
<evidence type="ECO:0000313" key="1">
    <source>
        <dbReference type="EMBL" id="HEW63969.1"/>
    </source>
</evidence>